<keyword evidence="4 6" id="KW-1133">Transmembrane helix</keyword>
<dbReference type="InterPro" id="IPR038078">
    <property type="entry name" value="PhoU-like_sf"/>
</dbReference>
<dbReference type="Pfam" id="PF02690">
    <property type="entry name" value="Na_Pi_cotrans"/>
    <property type="match status" value="2"/>
</dbReference>
<feature type="transmembrane region" description="Helical" evidence="6">
    <location>
        <begin position="101"/>
        <end position="123"/>
    </location>
</feature>
<accession>A0A1I0E1B2</accession>
<dbReference type="STRING" id="29364.SAMN04487772_1185"/>
<dbReference type="InterPro" id="IPR003841">
    <property type="entry name" value="Na/Pi_transpt"/>
</dbReference>
<feature type="domain" description="PhoU" evidence="7">
    <location>
        <begin position="453"/>
        <end position="529"/>
    </location>
</feature>
<organism evidence="8 9">
    <name type="scientific">[Clostridium] polysaccharolyticum</name>
    <dbReference type="NCBI Taxonomy" id="29364"/>
    <lineage>
        <taxon>Bacteria</taxon>
        <taxon>Bacillati</taxon>
        <taxon>Bacillota</taxon>
        <taxon>Clostridia</taxon>
        <taxon>Lachnospirales</taxon>
        <taxon>Lachnospiraceae</taxon>
    </lineage>
</organism>
<feature type="domain" description="PhoU" evidence="7">
    <location>
        <begin position="341"/>
        <end position="424"/>
    </location>
</feature>
<evidence type="ECO:0000313" key="8">
    <source>
        <dbReference type="EMBL" id="SET38628.1"/>
    </source>
</evidence>
<proteinExistence type="predicted"/>
<feature type="transmembrane region" description="Helical" evidence="6">
    <location>
        <begin position="165"/>
        <end position="186"/>
    </location>
</feature>
<evidence type="ECO:0000259" key="7">
    <source>
        <dbReference type="Pfam" id="PF01895"/>
    </source>
</evidence>
<dbReference type="SUPFAM" id="SSF109755">
    <property type="entry name" value="PhoU-like"/>
    <property type="match status" value="1"/>
</dbReference>
<dbReference type="InterPro" id="IPR004633">
    <property type="entry name" value="NaPi_cotrn-rel/YqeW-like"/>
</dbReference>
<feature type="transmembrane region" description="Helical" evidence="6">
    <location>
        <begin position="206"/>
        <end position="227"/>
    </location>
</feature>
<evidence type="ECO:0000256" key="4">
    <source>
        <dbReference type="ARBA" id="ARBA00022989"/>
    </source>
</evidence>
<evidence type="ECO:0000256" key="5">
    <source>
        <dbReference type="ARBA" id="ARBA00023136"/>
    </source>
</evidence>
<dbReference type="Pfam" id="PF01895">
    <property type="entry name" value="PhoU"/>
    <property type="match status" value="2"/>
</dbReference>
<dbReference type="OrthoDB" id="9763003at2"/>
<comment type="subcellular location">
    <subcellularLocation>
        <location evidence="1">Cell membrane</location>
        <topology evidence="1">Multi-pass membrane protein</topology>
    </subcellularLocation>
</comment>
<keyword evidence="2" id="KW-1003">Cell membrane</keyword>
<dbReference type="GO" id="GO:0044341">
    <property type="term" value="P:sodium-dependent phosphate transport"/>
    <property type="evidence" value="ECO:0007669"/>
    <property type="project" value="InterPro"/>
</dbReference>
<evidence type="ECO:0000256" key="1">
    <source>
        <dbReference type="ARBA" id="ARBA00004651"/>
    </source>
</evidence>
<dbReference type="AlphaFoldDB" id="A0A1I0E1B2"/>
<feature type="transmembrane region" description="Helical" evidence="6">
    <location>
        <begin position="239"/>
        <end position="258"/>
    </location>
</feature>
<feature type="transmembrane region" description="Helical" evidence="6">
    <location>
        <begin position="6"/>
        <end position="27"/>
    </location>
</feature>
<sequence>MEISNVFALLGGLALFIFGMNLMGDGLKQMAGSYLKKILEKLTASRFIAMLVGAGLTALIQSSNAMCVMVVGFVNAGVMQLERSVGVLMGAKIGTTMTGQLIAFNITEIAPVIAFIGVALTMFSKKKKVKCLGQIITSLGVLFIGLGKMSEAMKPLRDVQWFRDILAGLSNPILAVLVGIVFTVIIQSASASVGVLQVMAASGIISFQHAFFVMMGMNIGASVAPAIASIGGRKDAKRVALIVVLFESIGMMLFLILAQFTPIIDLVAGTAHDPSRQLANANTIFNCTTVAVLLPFAAHLAKLSKMIIPGEDEQEQCKLKFINEAGYRSCPVLVEQIDAEVKRMIDLVKINLDRATKTYFADKPFDPDEFNNIEETIDFLNRGITDALIRASAMETTDEEAKHVGNLFHVISDLERIGDHAENLLGYANRFLEESLTVSDEAKRQLDVLVKNVYRIYEEACEHLYHPEQIRYDQIYQLEDQIDNIVEDMKVDNIRRLNESICKSQEGLIFVETLVDLERISDHCLNIAQASRIRYHHTVTRAEALEPIRVVQ</sequence>
<evidence type="ECO:0000256" key="6">
    <source>
        <dbReference type="SAM" id="Phobius"/>
    </source>
</evidence>
<dbReference type="NCBIfam" id="TIGR00704">
    <property type="entry name" value="NaPi_cotrn_rel"/>
    <property type="match status" value="1"/>
</dbReference>
<dbReference type="Gene3D" id="1.20.58.220">
    <property type="entry name" value="Phosphate transport system protein phou homolog 2, domain 2"/>
    <property type="match status" value="1"/>
</dbReference>
<dbReference type="PANTHER" id="PTHR10010">
    <property type="entry name" value="SOLUTE CARRIER FAMILY 34 SODIUM PHOSPHATE , MEMBER 2-RELATED"/>
    <property type="match status" value="1"/>
</dbReference>
<feature type="transmembrane region" description="Helical" evidence="6">
    <location>
        <begin position="48"/>
        <end position="81"/>
    </location>
</feature>
<evidence type="ECO:0000256" key="3">
    <source>
        <dbReference type="ARBA" id="ARBA00022692"/>
    </source>
</evidence>
<dbReference type="EMBL" id="FOHN01000018">
    <property type="protein sequence ID" value="SET38628.1"/>
    <property type="molecule type" value="Genomic_DNA"/>
</dbReference>
<protein>
    <submittedName>
        <fullName evidence="8">Phosphate:Na+ symporter</fullName>
    </submittedName>
</protein>
<keyword evidence="5 6" id="KW-0472">Membrane</keyword>
<dbReference type="Proteomes" id="UP000199800">
    <property type="component" value="Unassembled WGS sequence"/>
</dbReference>
<gene>
    <name evidence="8" type="ORF">SAMN04487772_1185</name>
</gene>
<dbReference type="PANTHER" id="PTHR10010:SF46">
    <property type="entry name" value="SODIUM-DEPENDENT PHOSPHATE TRANSPORT PROTEIN 2B"/>
    <property type="match status" value="1"/>
</dbReference>
<dbReference type="GO" id="GO:0005886">
    <property type="term" value="C:plasma membrane"/>
    <property type="evidence" value="ECO:0007669"/>
    <property type="project" value="UniProtKB-SubCell"/>
</dbReference>
<keyword evidence="9" id="KW-1185">Reference proteome</keyword>
<evidence type="ECO:0000313" key="9">
    <source>
        <dbReference type="Proteomes" id="UP000199800"/>
    </source>
</evidence>
<name>A0A1I0E1B2_9FIRM</name>
<dbReference type="RefSeq" id="WP_092478340.1">
    <property type="nucleotide sequence ID" value="NZ_FOHN01000018.1"/>
</dbReference>
<evidence type="ECO:0000256" key="2">
    <source>
        <dbReference type="ARBA" id="ARBA00022475"/>
    </source>
</evidence>
<keyword evidence="3 6" id="KW-0812">Transmembrane</keyword>
<dbReference type="NCBIfam" id="NF037997">
    <property type="entry name" value="Na_Pi_symport"/>
    <property type="match status" value="1"/>
</dbReference>
<dbReference type="GO" id="GO:0005436">
    <property type="term" value="F:sodium:phosphate symporter activity"/>
    <property type="evidence" value="ECO:0007669"/>
    <property type="project" value="InterPro"/>
</dbReference>
<dbReference type="InterPro" id="IPR026022">
    <property type="entry name" value="PhoU_dom"/>
</dbReference>
<reference evidence="8 9" key="1">
    <citation type="submission" date="2016-10" db="EMBL/GenBank/DDBJ databases">
        <authorList>
            <person name="de Groot N.N."/>
        </authorList>
    </citation>
    <scope>NUCLEOTIDE SEQUENCE [LARGE SCALE GENOMIC DNA]</scope>
    <source>
        <strain evidence="8 9">DSM 1801</strain>
    </source>
</reference>